<dbReference type="KEGG" id="scas:SACC_17740"/>
<dbReference type="Gene3D" id="3.30.530.20">
    <property type="match status" value="1"/>
</dbReference>
<name>A0AAQ4CSH6_9CREN</name>
<dbReference type="Proteomes" id="UP001319921">
    <property type="component" value="Chromosome"/>
</dbReference>
<protein>
    <submittedName>
        <fullName evidence="1">Uncharacterized protein</fullName>
    </submittedName>
</protein>
<dbReference type="InterPro" id="IPR023393">
    <property type="entry name" value="START-like_dom_sf"/>
</dbReference>
<evidence type="ECO:0000313" key="2">
    <source>
        <dbReference type="Proteomes" id="UP001319921"/>
    </source>
</evidence>
<sequence>MLITILSDPSFTLYKILGADTVVSNRNEFETSISLGLISLILHGLIYIGANKVINSIP</sequence>
<dbReference type="GeneID" id="80721667"/>
<proteinExistence type="predicted"/>
<dbReference type="Pfam" id="PF11485">
    <property type="entry name" value="STK_08120-like"/>
    <property type="match status" value="1"/>
</dbReference>
<dbReference type="RefSeq" id="WP_282099482.1">
    <property type="nucleotide sequence ID" value="NZ_AP025226.1"/>
</dbReference>
<gene>
    <name evidence="1" type="ORF">SACC_17740</name>
</gene>
<organism evidence="1 2">
    <name type="scientific">Saccharolobus caldissimus</name>
    <dbReference type="NCBI Taxonomy" id="1702097"/>
    <lineage>
        <taxon>Archaea</taxon>
        <taxon>Thermoproteota</taxon>
        <taxon>Thermoprotei</taxon>
        <taxon>Sulfolobales</taxon>
        <taxon>Sulfolobaceae</taxon>
        <taxon>Saccharolobus</taxon>
    </lineage>
</organism>
<evidence type="ECO:0000313" key="1">
    <source>
        <dbReference type="EMBL" id="BDB98757.1"/>
    </source>
</evidence>
<accession>A0AAQ4CSH6</accession>
<reference evidence="1 2" key="1">
    <citation type="journal article" date="2022" name="Microbiol. Resour. Announc.">
        <title>Complete Genome Sequence of the Hyperthermophilic and Acidophilic Archaeon Saccharolobus caldissimus Strain HS-3T.</title>
        <authorList>
            <person name="Sakai H.D."/>
            <person name="Kurosawa N."/>
        </authorList>
    </citation>
    <scope>NUCLEOTIDE SEQUENCE [LARGE SCALE GENOMIC DNA]</scope>
    <source>
        <strain evidence="1 2">JCM32116</strain>
    </source>
</reference>
<dbReference type="AlphaFoldDB" id="A0AAQ4CSH6"/>
<dbReference type="EMBL" id="AP025226">
    <property type="protein sequence ID" value="BDB98757.1"/>
    <property type="molecule type" value="Genomic_DNA"/>
</dbReference>
<dbReference type="InterPro" id="IPR021578">
    <property type="entry name" value="STK_08120-like"/>
</dbReference>
<keyword evidence="2" id="KW-1185">Reference proteome</keyword>